<feature type="domain" description="C2H2-type" evidence="8">
    <location>
        <begin position="921"/>
        <end position="948"/>
    </location>
</feature>
<feature type="domain" description="C2H2-type" evidence="8">
    <location>
        <begin position="532"/>
        <end position="554"/>
    </location>
</feature>
<feature type="compositionally biased region" description="Basic residues" evidence="7">
    <location>
        <begin position="1153"/>
        <end position="1163"/>
    </location>
</feature>
<name>A0A3Q3IVD5_MONAL</name>
<dbReference type="GO" id="GO:0008270">
    <property type="term" value="F:zinc ion binding"/>
    <property type="evidence" value="ECO:0007669"/>
    <property type="project" value="UniProtKB-KW"/>
</dbReference>
<dbReference type="InterPro" id="IPR036236">
    <property type="entry name" value="Znf_C2H2_sf"/>
</dbReference>
<evidence type="ECO:0000256" key="3">
    <source>
        <dbReference type="ARBA" id="ARBA00022771"/>
    </source>
</evidence>
<evidence type="ECO:0000313" key="9">
    <source>
        <dbReference type="Ensembl" id="ENSMALP00000009428.1"/>
    </source>
</evidence>
<feature type="region of interest" description="Disordered" evidence="7">
    <location>
        <begin position="1405"/>
        <end position="1425"/>
    </location>
</feature>
<reference evidence="9" key="1">
    <citation type="submission" date="2025-08" db="UniProtKB">
        <authorList>
            <consortium name="Ensembl"/>
        </authorList>
    </citation>
    <scope>IDENTIFICATION</scope>
</reference>
<proteinExistence type="predicted"/>
<dbReference type="Pfam" id="PF13894">
    <property type="entry name" value="zf-C2H2_4"/>
    <property type="match status" value="1"/>
</dbReference>
<feature type="domain" description="C2H2-type" evidence="8">
    <location>
        <begin position="1280"/>
        <end position="1299"/>
    </location>
</feature>
<dbReference type="InterPro" id="IPR013087">
    <property type="entry name" value="Znf_C2H2_type"/>
</dbReference>
<feature type="domain" description="C2H2-type" evidence="8">
    <location>
        <begin position="663"/>
        <end position="686"/>
    </location>
</feature>
<evidence type="ECO:0000256" key="6">
    <source>
        <dbReference type="PROSITE-ProRule" id="PRU00042"/>
    </source>
</evidence>
<dbReference type="Proteomes" id="UP000261600">
    <property type="component" value="Unplaced"/>
</dbReference>
<dbReference type="Pfam" id="PF13912">
    <property type="entry name" value="zf-C2H2_6"/>
    <property type="match status" value="2"/>
</dbReference>
<feature type="region of interest" description="Disordered" evidence="7">
    <location>
        <begin position="1185"/>
        <end position="1212"/>
    </location>
</feature>
<keyword evidence="1" id="KW-0479">Metal-binding</keyword>
<sequence length="1425" mass="160592">MDGAVPVAIEEDGAENQPRNRDRTSENIVAPSAEDTADRVGVFCCQDCGEAFREEAVYLEHRHQHLQENVYLDDQLGGLHDAEKNSETAHFCTLCSVSFVELSEFHSHMEKNHGQSSQNESGIQMNSGITKQPTYECPDCGKCYIVIGHFLNHQRSHRQASKSVFHDLEHLKKKSFQCESCGRNYSRASALDAHRRCHEEKLVKSRTRSSGESPPTEESIVEANPSENQTGDTPKNLFKCSCGKAFSALTRLKTHQRFSRNTQCAPEEIKEKPKKNCNEFYCSECKKGFSGQIALFNHQRWHANQSENSAKRFSCEECGKVFMTLTFYYRHQRMVHSDEMPAKSFLHQVCQLQKKAFECKVCKLKFSRASALQSHQLHHTDVFQETEKEAQMCTSLLPQQKMLSSEEKETAHLVAKVESESVSPTTMIPEDSLVNEASEDVEGYEPGDFIVQVISASESEDESAQDLNPDLELLCESDQEVRDNDDTDISPSSLVSKPEMDLKIVQIDFEQADEQCALTAKEAENKITGERFDCPECYRWFTSASSLRVHRMWHGVRNRRQQTPGQSVAVYTCDICGHEASSYAAHHSHIQKHSDHNSSNSVLDQLHYPKRKEFQCPGCMMSYFHAARLFNHMKNCSAKKRENVLDTKKEYNPKKTLLGPKIYHCEKCGKGFWSLGAYSHHKQSQTECADLRLRKGGTGSVNGHPRSSVKVACPVCGRTFRHKGIMALHMRKHENGNHRCELCNRSFRLFSSLLRHQVVHNDQLLPPPIKSFQHQVEQLQKNTYSCPDCGKLFSRAKALQFHMKSHGYESGHSSSPSTVTPKDLQCATCGAHFSNKASLRAHRRLCIKRESQAVDCKTEPSGKNDALKLHKNRMGMSTLERSEHSTLDTEVKNQMGSGQLKVENQAGVGNVENPNETYLKYKCKKCDRSFSVVGALNFHKRIHAEGYRSAAKAKLAMSVMLKKPKREEPSKGLFHCSECGRRFMSNSALGSHKRWHREKKSQSSLKEDDLTSVNHKSEDGPFQCNKCGKQFFNHCVLQRHQMFNPQCQTKKSEPDKSTESSSAMENSALSYLECNKTFAQASFLVAHYENEHGNLLVAAAPQRERLISVEQVSEQVISDGELMSSALKPKVHQCPFCTLTFAKARGLRAHKWQAHSKKTKGKNKVPLSTKTVSSVSRSEFRKTDYSPVDNTQTMSSYPLEKSSPLGRGKTRIGLDSTPVKSVSCLDCGKLCSTTGTLFDHKKVCPEVKQGSKQEAQTSEAMAEVSPPLSHLSEHTAKCLFKCDNCGKAFQTEEQLGIHKTKAKSRPYCCALCCQGFWAENQLQQHLAWHDEVRCRLPNEVHYRLSAAMTSKPLKPTTTSADHRGKSFPSPTLYGPALNPDSQSQSSHKCQHCGKAFLSPTALHKHETQHTNNDSYHCPILPQDLQ</sequence>
<organism evidence="9 10">
    <name type="scientific">Monopterus albus</name>
    <name type="common">Swamp eel</name>
    <dbReference type="NCBI Taxonomy" id="43700"/>
    <lineage>
        <taxon>Eukaryota</taxon>
        <taxon>Metazoa</taxon>
        <taxon>Chordata</taxon>
        <taxon>Craniata</taxon>
        <taxon>Vertebrata</taxon>
        <taxon>Euteleostomi</taxon>
        <taxon>Actinopterygii</taxon>
        <taxon>Neopterygii</taxon>
        <taxon>Teleostei</taxon>
        <taxon>Neoteleostei</taxon>
        <taxon>Acanthomorphata</taxon>
        <taxon>Anabantaria</taxon>
        <taxon>Synbranchiformes</taxon>
        <taxon>Synbranchidae</taxon>
        <taxon>Monopterus</taxon>
    </lineage>
</organism>
<dbReference type="SUPFAM" id="SSF57667">
    <property type="entry name" value="beta-beta-alpha zinc fingers"/>
    <property type="match status" value="10"/>
</dbReference>
<evidence type="ECO:0000256" key="7">
    <source>
        <dbReference type="SAM" id="MobiDB-lite"/>
    </source>
</evidence>
<evidence type="ECO:0000256" key="1">
    <source>
        <dbReference type="ARBA" id="ARBA00022723"/>
    </source>
</evidence>
<evidence type="ECO:0000259" key="8">
    <source>
        <dbReference type="PROSITE" id="PS50157"/>
    </source>
</evidence>
<feature type="domain" description="C2H2-type" evidence="8">
    <location>
        <begin position="313"/>
        <end position="341"/>
    </location>
</feature>
<keyword evidence="3 6" id="KW-0863">Zinc-finger</keyword>
<feature type="region of interest" description="Disordered" evidence="7">
    <location>
        <begin position="990"/>
        <end position="1014"/>
    </location>
</feature>
<feature type="domain" description="C2H2-type" evidence="8">
    <location>
        <begin position="238"/>
        <end position="266"/>
    </location>
</feature>
<dbReference type="RefSeq" id="XP_020464126.1">
    <property type="nucleotide sequence ID" value="XM_020608470.1"/>
</dbReference>
<accession>A0A3Q3IVD5</accession>
<dbReference type="Gene3D" id="3.30.160.60">
    <property type="entry name" value="Classic Zinc Finger"/>
    <property type="match status" value="14"/>
</dbReference>
<feature type="domain" description="C2H2-type" evidence="8">
    <location>
        <begin position="280"/>
        <end position="307"/>
    </location>
</feature>
<feature type="domain" description="C2H2-type" evidence="8">
    <location>
        <begin position="43"/>
        <end position="70"/>
    </location>
</feature>
<dbReference type="SMART" id="SM00355">
    <property type="entry name" value="ZnF_C2H2"/>
    <property type="match status" value="24"/>
</dbReference>
<feature type="domain" description="C2H2-type" evidence="8">
    <location>
        <begin position="135"/>
        <end position="162"/>
    </location>
</feature>
<feature type="domain" description="C2H2-type" evidence="8">
    <location>
        <begin position="1022"/>
        <end position="1051"/>
    </location>
</feature>
<feature type="domain" description="C2H2-type" evidence="8">
    <location>
        <begin position="1132"/>
        <end position="1160"/>
    </location>
</feature>
<dbReference type="Pfam" id="PF00096">
    <property type="entry name" value="zf-C2H2"/>
    <property type="match status" value="6"/>
</dbReference>
<feature type="region of interest" description="Disordered" evidence="7">
    <location>
        <begin position="1"/>
        <end position="26"/>
    </location>
</feature>
<evidence type="ECO:0000256" key="2">
    <source>
        <dbReference type="ARBA" id="ARBA00022737"/>
    </source>
</evidence>
<dbReference type="GO" id="GO:0000978">
    <property type="term" value="F:RNA polymerase II cis-regulatory region sequence-specific DNA binding"/>
    <property type="evidence" value="ECO:0007669"/>
    <property type="project" value="TreeGrafter"/>
</dbReference>
<evidence type="ECO:0000256" key="4">
    <source>
        <dbReference type="ARBA" id="ARBA00022833"/>
    </source>
</evidence>
<feature type="region of interest" description="Disordered" evidence="7">
    <location>
        <begin position="1153"/>
        <end position="1173"/>
    </location>
</feature>
<dbReference type="OrthoDB" id="6105938at2759"/>
<feature type="domain" description="C2H2-type" evidence="8">
    <location>
        <begin position="738"/>
        <end position="765"/>
    </location>
</feature>
<dbReference type="PROSITE" id="PS00028">
    <property type="entry name" value="ZINC_FINGER_C2H2_1"/>
    <property type="match status" value="16"/>
</dbReference>
<dbReference type="KEGG" id="malb:109964880"/>
<evidence type="ECO:0000313" key="10">
    <source>
        <dbReference type="Proteomes" id="UP000261600"/>
    </source>
</evidence>
<feature type="domain" description="C2H2-type" evidence="8">
    <location>
        <begin position="711"/>
        <end position="738"/>
    </location>
</feature>
<feature type="domain" description="C2H2-type" evidence="8">
    <location>
        <begin position="974"/>
        <end position="1001"/>
    </location>
</feature>
<feature type="domain" description="C2H2-type" evidence="8">
    <location>
        <begin position="784"/>
        <end position="811"/>
    </location>
</feature>
<dbReference type="PANTHER" id="PTHR23235">
    <property type="entry name" value="KRUEPPEL-LIKE TRANSCRIPTION FACTOR"/>
    <property type="match status" value="1"/>
</dbReference>
<keyword evidence="4" id="KW-0862">Zinc</keyword>
<keyword evidence="2" id="KW-0677">Repeat</keyword>
<feature type="compositionally biased region" description="Basic and acidic residues" evidence="7">
    <location>
        <begin position="1005"/>
        <end position="1014"/>
    </location>
</feature>
<feature type="domain" description="C2H2-type" evidence="8">
    <location>
        <begin position="824"/>
        <end position="853"/>
    </location>
</feature>
<feature type="region of interest" description="Disordered" evidence="7">
    <location>
        <begin position="201"/>
        <end position="231"/>
    </location>
</feature>
<feature type="domain" description="C2H2-type" evidence="8">
    <location>
        <begin position="357"/>
        <end position="380"/>
    </location>
</feature>
<feature type="region of interest" description="Disordered" evidence="7">
    <location>
        <begin position="1351"/>
        <end position="1386"/>
    </location>
</feature>
<protein>
    <recommendedName>
        <fullName evidence="8">C2H2-type domain-containing protein</fullName>
    </recommendedName>
</protein>
<feature type="domain" description="C2H2-type" evidence="8">
    <location>
        <begin position="176"/>
        <end position="198"/>
    </location>
</feature>
<dbReference type="GO" id="GO:0000981">
    <property type="term" value="F:DNA-binding transcription factor activity, RNA polymerase II-specific"/>
    <property type="evidence" value="ECO:0007669"/>
    <property type="project" value="TreeGrafter"/>
</dbReference>
<dbReference type="Ensembl" id="ENSMALT00000009625.1">
    <property type="protein sequence ID" value="ENSMALP00000009428.1"/>
    <property type="gene ID" value="ENSMALG00000006709.1"/>
</dbReference>
<reference evidence="9" key="2">
    <citation type="submission" date="2025-09" db="UniProtKB">
        <authorList>
            <consortium name="Ensembl"/>
        </authorList>
    </citation>
    <scope>IDENTIFICATION</scope>
</reference>
<dbReference type="GeneID" id="109964880"/>
<keyword evidence="10" id="KW-1185">Reference proteome</keyword>
<keyword evidence="5" id="KW-0539">Nucleus</keyword>
<evidence type="ECO:0000256" key="5">
    <source>
        <dbReference type="ARBA" id="ARBA00023242"/>
    </source>
</evidence>
<dbReference type="PANTHER" id="PTHR23235:SF142">
    <property type="entry name" value="ZINC FINGER PROTEIN 384"/>
    <property type="match status" value="1"/>
</dbReference>
<dbReference type="PROSITE" id="PS50157">
    <property type="entry name" value="ZINC_FINGER_C2H2_2"/>
    <property type="match status" value="19"/>
</dbReference>
<feature type="domain" description="C2H2-type" evidence="8">
    <location>
        <begin position="1387"/>
        <end position="1414"/>
    </location>
</feature>